<gene>
    <name evidence="2" type="ORF">H9891_06650</name>
</gene>
<dbReference type="InterPro" id="IPR000182">
    <property type="entry name" value="GNAT_dom"/>
</dbReference>
<evidence type="ECO:0000313" key="3">
    <source>
        <dbReference type="Proteomes" id="UP000823989"/>
    </source>
</evidence>
<sequence length="200" mass="22695">MNNGFEILDAVHSDLNVRSEMADAFAEGFSQWLSYFSKDERTIAAAFAHMFVLEEFYIAVKDDKVAAFAACTDGRTKSVKLQKDELRRHLGYIKGTIASIVLKKEFESLDENFPRDTGSVEFVGTSKNFRRQGAAMDLLQYIVAYEPYDEFMINEVADTNTAAMNLYTKAGFVEYDRKPMPAKLSKKSGINNMLSLIYRK</sequence>
<reference evidence="2" key="2">
    <citation type="submission" date="2021-04" db="EMBL/GenBank/DDBJ databases">
        <authorList>
            <person name="Gilroy R."/>
        </authorList>
    </citation>
    <scope>NUCLEOTIDE SEQUENCE</scope>
    <source>
        <strain evidence="2">ChiHjej13B12-752</strain>
    </source>
</reference>
<protein>
    <submittedName>
        <fullName evidence="2">GNAT family N-acetyltransferase</fullName>
        <ecNumber evidence="2">2.3.1.-</ecNumber>
    </submittedName>
</protein>
<organism evidence="2 3">
    <name type="scientific">Candidatus Salinicoccus stercoripullorum</name>
    <dbReference type="NCBI Taxonomy" id="2838756"/>
    <lineage>
        <taxon>Bacteria</taxon>
        <taxon>Bacillati</taxon>
        <taxon>Bacillota</taxon>
        <taxon>Bacilli</taxon>
        <taxon>Bacillales</taxon>
        <taxon>Staphylococcaceae</taxon>
        <taxon>Salinicoccus</taxon>
    </lineage>
</organism>
<dbReference type="Proteomes" id="UP000823989">
    <property type="component" value="Unassembled WGS sequence"/>
</dbReference>
<keyword evidence="2" id="KW-0012">Acyltransferase</keyword>
<proteinExistence type="predicted"/>
<dbReference type="InterPro" id="IPR016181">
    <property type="entry name" value="Acyl_CoA_acyltransferase"/>
</dbReference>
<evidence type="ECO:0000313" key="2">
    <source>
        <dbReference type="EMBL" id="HIW12823.1"/>
    </source>
</evidence>
<reference evidence="2" key="1">
    <citation type="journal article" date="2021" name="PeerJ">
        <title>Extensive microbial diversity within the chicken gut microbiome revealed by metagenomics and culture.</title>
        <authorList>
            <person name="Gilroy R."/>
            <person name="Ravi A."/>
            <person name="Getino M."/>
            <person name="Pursley I."/>
            <person name="Horton D.L."/>
            <person name="Alikhan N.F."/>
            <person name="Baker D."/>
            <person name="Gharbi K."/>
            <person name="Hall N."/>
            <person name="Watson M."/>
            <person name="Adriaenssens E.M."/>
            <person name="Foster-Nyarko E."/>
            <person name="Jarju S."/>
            <person name="Secka A."/>
            <person name="Antonio M."/>
            <person name="Oren A."/>
            <person name="Chaudhuri R.R."/>
            <person name="La Ragione R."/>
            <person name="Hildebrand F."/>
            <person name="Pallen M.J."/>
        </authorList>
    </citation>
    <scope>NUCLEOTIDE SEQUENCE</scope>
    <source>
        <strain evidence="2">ChiHjej13B12-752</strain>
    </source>
</reference>
<name>A0A9D1QHV1_9STAP</name>
<dbReference type="AlphaFoldDB" id="A0A9D1QHV1"/>
<feature type="domain" description="N-acetyltransferase" evidence="1">
    <location>
        <begin position="15"/>
        <end position="200"/>
    </location>
</feature>
<comment type="caution">
    <text evidence="2">The sequence shown here is derived from an EMBL/GenBank/DDBJ whole genome shotgun (WGS) entry which is preliminary data.</text>
</comment>
<accession>A0A9D1QHV1</accession>
<dbReference type="GO" id="GO:0016747">
    <property type="term" value="F:acyltransferase activity, transferring groups other than amino-acyl groups"/>
    <property type="evidence" value="ECO:0007669"/>
    <property type="project" value="InterPro"/>
</dbReference>
<dbReference type="EMBL" id="DXHR01000024">
    <property type="protein sequence ID" value="HIW12823.1"/>
    <property type="molecule type" value="Genomic_DNA"/>
</dbReference>
<dbReference type="SUPFAM" id="SSF55729">
    <property type="entry name" value="Acyl-CoA N-acyltransferases (Nat)"/>
    <property type="match status" value="1"/>
</dbReference>
<keyword evidence="2" id="KW-0808">Transferase</keyword>
<evidence type="ECO:0000259" key="1">
    <source>
        <dbReference type="PROSITE" id="PS51186"/>
    </source>
</evidence>
<dbReference type="Pfam" id="PF00583">
    <property type="entry name" value="Acetyltransf_1"/>
    <property type="match status" value="1"/>
</dbReference>
<dbReference type="Gene3D" id="3.40.630.30">
    <property type="match status" value="1"/>
</dbReference>
<dbReference type="PROSITE" id="PS51186">
    <property type="entry name" value="GNAT"/>
    <property type="match status" value="1"/>
</dbReference>
<dbReference type="EC" id="2.3.1.-" evidence="2"/>